<dbReference type="AlphaFoldDB" id="A0A5M3Z7R4"/>
<dbReference type="Gene3D" id="3.40.20.10">
    <property type="entry name" value="Severin"/>
    <property type="match status" value="1"/>
</dbReference>
<dbReference type="SUPFAM" id="SSF55753">
    <property type="entry name" value="Actin depolymerizing proteins"/>
    <property type="match status" value="1"/>
</dbReference>
<name>A0A5M3Z7R4_ASPTE</name>
<proteinExistence type="inferred from homology"/>
<comment type="subcellular location">
    <subcellularLocation>
        <location evidence="1">Nucleus matrix</location>
    </subcellularLocation>
</comment>
<comment type="caution">
    <text evidence="6">The sequence shown here is derived from an EMBL/GenBank/DDBJ whole genome shotgun (WGS) entry which is preliminary data.</text>
</comment>
<evidence type="ECO:0000313" key="7">
    <source>
        <dbReference type="Proteomes" id="UP000452235"/>
    </source>
</evidence>
<dbReference type="EMBL" id="BLJY01000009">
    <property type="protein sequence ID" value="GFF18839.1"/>
    <property type="molecule type" value="Genomic_DNA"/>
</dbReference>
<gene>
    <name evidence="6" type="ORF">ATEIFO6365_0009020200</name>
</gene>
<accession>A0A5M3Z7R4</accession>
<dbReference type="InterPro" id="IPR029006">
    <property type="entry name" value="ADF-H/Gelsolin-like_dom_sf"/>
</dbReference>
<evidence type="ECO:0000256" key="3">
    <source>
        <dbReference type="ARBA" id="ARBA00015630"/>
    </source>
</evidence>
<dbReference type="GO" id="GO:0003779">
    <property type="term" value="F:actin binding"/>
    <property type="evidence" value="ECO:0007669"/>
    <property type="project" value="UniProtKB-KW"/>
</dbReference>
<keyword evidence="4" id="KW-0009">Actin-binding</keyword>
<evidence type="ECO:0000256" key="1">
    <source>
        <dbReference type="ARBA" id="ARBA00004109"/>
    </source>
</evidence>
<dbReference type="PROSITE" id="PS51263">
    <property type="entry name" value="ADF_H"/>
    <property type="match status" value="1"/>
</dbReference>
<sequence length="153" mass="17154">MSLASGVSIDDECLTAFNSFRMSGDNKGDKIKFLIFKISDDKKRVVLEEASNEKDYEAFRSKLEAARDDKGKPAPRYAVYDVEWDSGEGQRSKIVFISWVPTDTPTLWSMIYASTRENLKNALNIHNSIHADDKGDIEWNTLLKEASGGKAGK</sequence>
<dbReference type="Pfam" id="PF00241">
    <property type="entry name" value="Cofilin_ADF"/>
    <property type="match status" value="1"/>
</dbReference>
<dbReference type="PANTHER" id="PTHR11913">
    <property type="entry name" value="COFILIN-RELATED"/>
    <property type="match status" value="1"/>
</dbReference>
<dbReference type="Proteomes" id="UP000452235">
    <property type="component" value="Unassembled WGS sequence"/>
</dbReference>
<protein>
    <recommendedName>
        <fullName evidence="3">Cofilin</fullName>
    </recommendedName>
    <alternativeName>
        <fullName evidence="5">Actin-depolymerizing factor 1</fullName>
    </alternativeName>
</protein>
<organism evidence="6 7">
    <name type="scientific">Aspergillus terreus</name>
    <dbReference type="NCBI Taxonomy" id="33178"/>
    <lineage>
        <taxon>Eukaryota</taxon>
        <taxon>Fungi</taxon>
        <taxon>Dikarya</taxon>
        <taxon>Ascomycota</taxon>
        <taxon>Pezizomycotina</taxon>
        <taxon>Eurotiomycetes</taxon>
        <taxon>Eurotiomycetidae</taxon>
        <taxon>Eurotiales</taxon>
        <taxon>Aspergillaceae</taxon>
        <taxon>Aspergillus</taxon>
        <taxon>Aspergillus subgen. Circumdati</taxon>
    </lineage>
</organism>
<reference evidence="6 7" key="1">
    <citation type="submission" date="2020-01" db="EMBL/GenBank/DDBJ databases">
        <title>Aspergillus terreus IFO 6365 whole genome shotgun sequence.</title>
        <authorList>
            <person name="Kanamasa S."/>
            <person name="Takahashi H."/>
        </authorList>
    </citation>
    <scope>NUCLEOTIDE SEQUENCE [LARGE SCALE GENOMIC DNA]</scope>
    <source>
        <strain evidence="6 7">IFO 6365</strain>
    </source>
</reference>
<dbReference type="VEuPathDB" id="FungiDB:ATEG_07611"/>
<evidence type="ECO:0000313" key="6">
    <source>
        <dbReference type="EMBL" id="GFF18839.1"/>
    </source>
</evidence>
<evidence type="ECO:0000256" key="5">
    <source>
        <dbReference type="ARBA" id="ARBA00032427"/>
    </source>
</evidence>
<dbReference type="GO" id="GO:0016363">
    <property type="term" value="C:nuclear matrix"/>
    <property type="evidence" value="ECO:0007669"/>
    <property type="project" value="UniProtKB-SubCell"/>
</dbReference>
<evidence type="ECO:0000256" key="2">
    <source>
        <dbReference type="ARBA" id="ARBA00006844"/>
    </source>
</evidence>
<dbReference type="InterPro" id="IPR017904">
    <property type="entry name" value="ADF/Cofilin"/>
</dbReference>
<dbReference type="OrthoDB" id="10249245at2759"/>
<evidence type="ECO:0000256" key="4">
    <source>
        <dbReference type="ARBA" id="ARBA00023203"/>
    </source>
</evidence>
<dbReference type="GO" id="GO:0015629">
    <property type="term" value="C:actin cytoskeleton"/>
    <property type="evidence" value="ECO:0007669"/>
    <property type="project" value="InterPro"/>
</dbReference>
<dbReference type="CDD" id="cd11286">
    <property type="entry name" value="ADF_cofilin_like"/>
    <property type="match status" value="1"/>
</dbReference>
<dbReference type="SMART" id="SM00102">
    <property type="entry name" value="ADF"/>
    <property type="match status" value="1"/>
</dbReference>
<comment type="similarity">
    <text evidence="2">Belongs to the actin-binding proteins ADF family.</text>
</comment>
<dbReference type="GO" id="GO:0030042">
    <property type="term" value="P:actin filament depolymerization"/>
    <property type="evidence" value="ECO:0007669"/>
    <property type="project" value="InterPro"/>
</dbReference>
<dbReference type="InterPro" id="IPR002108">
    <property type="entry name" value="ADF-H"/>
</dbReference>
<keyword evidence="7" id="KW-1185">Reference proteome</keyword>